<name>A0A1X2GMC1_9FUNG</name>
<feature type="domain" description="C2H2-type" evidence="2">
    <location>
        <begin position="12"/>
        <end position="43"/>
    </location>
</feature>
<proteinExistence type="predicted"/>
<protein>
    <recommendedName>
        <fullName evidence="2">C2H2-type domain-containing protein</fullName>
    </recommendedName>
</protein>
<keyword evidence="1" id="KW-0479">Metal-binding</keyword>
<dbReference type="InterPro" id="IPR013087">
    <property type="entry name" value="Znf_C2H2_type"/>
</dbReference>
<accession>A0A1X2GMC1</accession>
<evidence type="ECO:0000313" key="4">
    <source>
        <dbReference type="Proteomes" id="UP000242146"/>
    </source>
</evidence>
<evidence type="ECO:0000256" key="1">
    <source>
        <dbReference type="PROSITE-ProRule" id="PRU00042"/>
    </source>
</evidence>
<dbReference type="EMBL" id="MCGT01000009">
    <property type="protein sequence ID" value="ORX57079.1"/>
    <property type="molecule type" value="Genomic_DNA"/>
</dbReference>
<dbReference type="SMART" id="SM00355">
    <property type="entry name" value="ZnF_C2H2"/>
    <property type="match status" value="2"/>
</dbReference>
<organism evidence="3 4">
    <name type="scientific">Hesseltinella vesiculosa</name>
    <dbReference type="NCBI Taxonomy" id="101127"/>
    <lineage>
        <taxon>Eukaryota</taxon>
        <taxon>Fungi</taxon>
        <taxon>Fungi incertae sedis</taxon>
        <taxon>Mucoromycota</taxon>
        <taxon>Mucoromycotina</taxon>
        <taxon>Mucoromycetes</taxon>
        <taxon>Mucorales</taxon>
        <taxon>Cunninghamellaceae</taxon>
        <taxon>Hesseltinella</taxon>
    </lineage>
</organism>
<dbReference type="Proteomes" id="UP000242146">
    <property type="component" value="Unassembled WGS sequence"/>
</dbReference>
<keyword evidence="1" id="KW-0863">Zinc-finger</keyword>
<dbReference type="OrthoDB" id="2289366at2759"/>
<keyword evidence="1" id="KW-0862">Zinc</keyword>
<gene>
    <name evidence="3" type="ORF">DM01DRAFT_1235777</name>
</gene>
<evidence type="ECO:0000259" key="2">
    <source>
        <dbReference type="PROSITE" id="PS50157"/>
    </source>
</evidence>
<keyword evidence="4" id="KW-1185">Reference proteome</keyword>
<evidence type="ECO:0000313" key="3">
    <source>
        <dbReference type="EMBL" id="ORX57079.1"/>
    </source>
</evidence>
<sequence>MPVPPRIVYLLHCCFHNDACTRSFSSPQNLREHLKDIHDYDFPVRVNTTRRYNNESFLYLRQRADGDHVEENYACPCCPDHFDDLNGLGNHFLDVHKDFLPQNQQEQQQYRFNTIPAGTSCGEEYDGIDASTSSITQKRRHSEALSFDGITFSLPDGDHLVVNDFDLSHAFYQLQLSIFNSKWKYSLEEHVHLALATTSVLLLTRCRHPNDFKGFIEYVNWNAAVDLIEKKYGIKRHSMPLEAINSLLAIVDELLAKGIDREQADTKVKSLPLEPHIRKFARALRLLVMKLPVMPMEEDFG</sequence>
<dbReference type="AlphaFoldDB" id="A0A1X2GMC1"/>
<dbReference type="PROSITE" id="PS00028">
    <property type="entry name" value="ZINC_FINGER_C2H2_1"/>
    <property type="match status" value="1"/>
</dbReference>
<dbReference type="Gene3D" id="3.30.160.60">
    <property type="entry name" value="Classic Zinc Finger"/>
    <property type="match status" value="1"/>
</dbReference>
<dbReference type="GO" id="GO:0008270">
    <property type="term" value="F:zinc ion binding"/>
    <property type="evidence" value="ECO:0007669"/>
    <property type="project" value="UniProtKB-KW"/>
</dbReference>
<reference evidence="3 4" key="1">
    <citation type="submission" date="2016-07" db="EMBL/GenBank/DDBJ databases">
        <title>Pervasive Adenine N6-methylation of Active Genes in Fungi.</title>
        <authorList>
            <consortium name="DOE Joint Genome Institute"/>
            <person name="Mondo S.J."/>
            <person name="Dannebaum R.O."/>
            <person name="Kuo R.C."/>
            <person name="Labutti K."/>
            <person name="Haridas S."/>
            <person name="Kuo A."/>
            <person name="Salamov A."/>
            <person name="Ahrendt S.R."/>
            <person name="Lipzen A."/>
            <person name="Sullivan W."/>
            <person name="Andreopoulos W.B."/>
            <person name="Clum A."/>
            <person name="Lindquist E."/>
            <person name="Daum C."/>
            <person name="Ramamoorthy G.K."/>
            <person name="Gryganskyi A."/>
            <person name="Culley D."/>
            <person name="Magnuson J.K."/>
            <person name="James T.Y."/>
            <person name="O'Malley M.A."/>
            <person name="Stajich J.E."/>
            <person name="Spatafora J.W."/>
            <person name="Visel A."/>
            <person name="Grigoriev I.V."/>
        </authorList>
    </citation>
    <scope>NUCLEOTIDE SEQUENCE [LARGE SCALE GENOMIC DNA]</scope>
    <source>
        <strain evidence="3 4">NRRL 3301</strain>
    </source>
</reference>
<comment type="caution">
    <text evidence="3">The sequence shown here is derived from an EMBL/GenBank/DDBJ whole genome shotgun (WGS) entry which is preliminary data.</text>
</comment>
<dbReference type="PROSITE" id="PS50157">
    <property type="entry name" value="ZINC_FINGER_C2H2_2"/>
    <property type="match status" value="1"/>
</dbReference>